<organism evidence="2 3">
    <name type="scientific">Gemmobacter megaterium</name>
    <dbReference type="NCBI Taxonomy" id="1086013"/>
    <lineage>
        <taxon>Bacteria</taxon>
        <taxon>Pseudomonadati</taxon>
        <taxon>Pseudomonadota</taxon>
        <taxon>Alphaproteobacteria</taxon>
        <taxon>Rhodobacterales</taxon>
        <taxon>Paracoccaceae</taxon>
        <taxon>Gemmobacter</taxon>
    </lineage>
</organism>
<protein>
    <submittedName>
        <fullName evidence="2">Uncharacterized protein</fullName>
    </submittedName>
</protein>
<reference evidence="2 3" key="1">
    <citation type="submission" date="2017-01" db="EMBL/GenBank/DDBJ databases">
        <authorList>
            <person name="Mah S.A."/>
            <person name="Swanson W.J."/>
            <person name="Moy G.W."/>
            <person name="Vacquier V.D."/>
        </authorList>
    </citation>
    <scope>NUCLEOTIDE SEQUENCE [LARGE SCALE GENOMIC DNA]</scope>
    <source>
        <strain evidence="2 3">DSM 26375</strain>
    </source>
</reference>
<dbReference type="EMBL" id="FTOT01000001">
    <property type="protein sequence ID" value="SIS61565.1"/>
    <property type="molecule type" value="Genomic_DNA"/>
</dbReference>
<sequence length="84" mass="8994">MQVRVRLAACRARAGCDLDGLAGLGYIPDMTASDPPRKKTPAPDSRDARLKAALRANLGRRKAQARERAAGDEDEDSDTGQDEG</sequence>
<proteinExistence type="predicted"/>
<evidence type="ECO:0000313" key="3">
    <source>
        <dbReference type="Proteomes" id="UP000186141"/>
    </source>
</evidence>
<name>A0A1N7KIZ6_9RHOB</name>
<dbReference type="STRING" id="1086013.SAMN05421774_101474"/>
<dbReference type="Proteomes" id="UP000186141">
    <property type="component" value="Unassembled WGS sequence"/>
</dbReference>
<feature type="compositionally biased region" description="Acidic residues" evidence="1">
    <location>
        <begin position="72"/>
        <end position="84"/>
    </location>
</feature>
<keyword evidence="3" id="KW-1185">Reference proteome</keyword>
<evidence type="ECO:0000313" key="2">
    <source>
        <dbReference type="EMBL" id="SIS61565.1"/>
    </source>
</evidence>
<dbReference type="AlphaFoldDB" id="A0A1N7KIZ6"/>
<evidence type="ECO:0000256" key="1">
    <source>
        <dbReference type="SAM" id="MobiDB-lite"/>
    </source>
</evidence>
<gene>
    <name evidence="2" type="ORF">SAMN05421774_101474</name>
</gene>
<accession>A0A1N7KIZ6</accession>
<feature type="region of interest" description="Disordered" evidence="1">
    <location>
        <begin position="26"/>
        <end position="84"/>
    </location>
</feature>